<proteinExistence type="predicted"/>
<reference evidence="1" key="1">
    <citation type="submission" date="2021-02" db="EMBL/GenBank/DDBJ databases">
        <title>Natronogracilivirga saccharolytica gen. nov. sp. nov. a new anaerobic, haloalkiliphilic carbohydrate-fermenting bacterium from soda lake and proposing of Cyclonatronumiaceae fam. nov. in the phylum Balneolaeota.</title>
        <authorList>
            <person name="Zhilina T.N."/>
            <person name="Sorokin D.Y."/>
            <person name="Zavarzina D.G."/>
            <person name="Toshchakov S.V."/>
            <person name="Kublanov I.V."/>
        </authorList>
    </citation>
    <scope>NUCLEOTIDE SEQUENCE</scope>
    <source>
        <strain evidence="1">Z-1702</strain>
    </source>
</reference>
<name>A0A8J7UUR6_9BACT</name>
<dbReference type="RefSeq" id="WP_210513356.1">
    <property type="nucleotide sequence ID" value="NZ_JAFIDN010000017.1"/>
</dbReference>
<dbReference type="AlphaFoldDB" id="A0A8J7UUR6"/>
<gene>
    <name evidence="1" type="ORF">NATSA_14560</name>
</gene>
<dbReference type="EMBL" id="JAFIDN010000017">
    <property type="protein sequence ID" value="MBP3193896.1"/>
    <property type="molecule type" value="Genomic_DNA"/>
</dbReference>
<dbReference type="Pfam" id="PF06067">
    <property type="entry name" value="DUF932"/>
    <property type="match status" value="1"/>
</dbReference>
<protein>
    <submittedName>
        <fullName evidence="1">DUF932 domain-containing protein</fullName>
    </submittedName>
</protein>
<sequence>MELEHFYFPVEEREVALTGNGQPVSGYKAIVSPGNGQDELISVAKDTYKLVPNRQVIEPFLQQVHALQTRWYIDPSHTFAEKNRMRLQITFPDLAMHDGESLIPLSMYLHNSYDMSEGVRVFFGAIRLACSNGMVLGNILGSFYGRHTKGFAFDRLAVAFDDAAERIEAVQSHVRYLQESTLSRDRYQCLEHSLGKKRIAEVLDPQQSLAASQWEAYNRLTYHISHDVDKPRRAELQRKLSGVFEL</sequence>
<dbReference type="InterPro" id="IPR026325">
    <property type="entry name" value="DUF932"/>
</dbReference>
<comment type="caution">
    <text evidence="1">The sequence shown here is derived from an EMBL/GenBank/DDBJ whole genome shotgun (WGS) entry which is preliminary data.</text>
</comment>
<accession>A0A8J7UUR6</accession>
<evidence type="ECO:0000313" key="2">
    <source>
        <dbReference type="Proteomes" id="UP000673975"/>
    </source>
</evidence>
<organism evidence="1 2">
    <name type="scientific">Natronogracilivirga saccharolytica</name>
    <dbReference type="NCBI Taxonomy" id="2812953"/>
    <lineage>
        <taxon>Bacteria</taxon>
        <taxon>Pseudomonadati</taxon>
        <taxon>Balneolota</taxon>
        <taxon>Balneolia</taxon>
        <taxon>Balneolales</taxon>
        <taxon>Cyclonatronaceae</taxon>
        <taxon>Natronogracilivirga</taxon>
    </lineage>
</organism>
<dbReference type="Proteomes" id="UP000673975">
    <property type="component" value="Unassembled WGS sequence"/>
</dbReference>
<evidence type="ECO:0000313" key="1">
    <source>
        <dbReference type="EMBL" id="MBP3193896.1"/>
    </source>
</evidence>
<keyword evidence="2" id="KW-1185">Reference proteome</keyword>